<dbReference type="InterPro" id="IPR036317">
    <property type="entry name" value="Cullin_homology_sf"/>
</dbReference>
<dbReference type="FunFam" id="1.20.1310.10:FF:000005">
    <property type="entry name" value="Cullin 3"/>
    <property type="match status" value="1"/>
</dbReference>
<dbReference type="GO" id="GO:0031625">
    <property type="term" value="F:ubiquitin protein ligase binding"/>
    <property type="evidence" value="ECO:0007669"/>
    <property type="project" value="InterPro"/>
</dbReference>
<keyword evidence="10" id="KW-1185">Reference proteome</keyword>
<evidence type="ECO:0000313" key="9">
    <source>
        <dbReference type="Ensembl" id="ENSAPLP00000032353.1"/>
    </source>
</evidence>
<feature type="region of interest" description="Disordered" evidence="7">
    <location>
        <begin position="972"/>
        <end position="1016"/>
    </location>
</feature>
<protein>
    <submittedName>
        <fullName evidence="9">Cullin 3</fullName>
    </submittedName>
</protein>
<reference evidence="9 10" key="1">
    <citation type="submission" date="2017-10" db="EMBL/GenBank/DDBJ databases">
        <title>A new Pekin duck reference genome.</title>
        <authorList>
            <person name="Hou Z.-C."/>
            <person name="Zhou Z.-K."/>
            <person name="Zhu F."/>
            <person name="Hou S.-S."/>
        </authorList>
    </citation>
    <scope>NUCLEOTIDE SEQUENCE [LARGE SCALE GENOMIC DNA]</scope>
</reference>
<keyword evidence="3" id="KW-1017">Isopeptide bond</keyword>
<evidence type="ECO:0000256" key="3">
    <source>
        <dbReference type="ARBA" id="ARBA00022499"/>
    </source>
</evidence>
<evidence type="ECO:0000259" key="8">
    <source>
        <dbReference type="PROSITE" id="PS50069"/>
    </source>
</evidence>
<dbReference type="STRING" id="8840.ENSAPLP00000032353"/>
<dbReference type="InterPro" id="IPR016158">
    <property type="entry name" value="Cullin_homology"/>
</dbReference>
<dbReference type="InterPro" id="IPR019559">
    <property type="entry name" value="Cullin_neddylation_domain"/>
</dbReference>
<evidence type="ECO:0000256" key="6">
    <source>
        <dbReference type="RuleBase" id="RU003829"/>
    </source>
</evidence>
<sequence>MSNLSKGTGSRKDTKMRIRAFPMTMDEKYVNSIWDLLKNAIQEIQRKNNSGLSFEELYRNAYTMVLHKHGEKLYTGLREVVTEHLINKVREDVLNSLNNNFLQTLNQAWNDHQTAMVMIRDILMYMDRVYVQQNNVENVYNLGLIIFRDQVVRYGCIRDHLRQTLLDMIARERKGEVVDRGAIRNACQMLMILGLEGRSVYEEDFEAPFLEMSAEFFQMESQKFLAENSASVYIKKVEARINEEIERVMHCLDKSTEEPIVKVVERELISKHMKTIVEMENSGLVHMLKNGKTEDLACMYKLFSRVPNGLKTMCECMSSYLREQGKALVSEEGEGKNPVDYIQGLLDLKSRFDRFLQESFNNDRLFKQTIAGDFEYFLNLNSRSPEYLSLFIDDKLKKGVKGLTEQEVETILDKAMVLFRFMQEKDVFERYYKQHLARRLLTNKSVSDDSEKNMISKLKTECGCQFTSKLEGMFRDMSISNTTMDEFRQHLQTTGVSLGGVDLTVRVLTTGYWPTQSATPKCNIPPAPRHAFEIFRRFYLAKHSGRQLTLQHHMGSADLNATFYGPVKKEDGSEVGVGGAQVTGSNTRKHILQVSTFQMTILMLFNNREKYTFEEIQQETDIPERELVRALQSLACGKPTQRVLTKEPKSKEIENGHIFTVNDQFTSKLHRVKIQTVAAKQGESDPERKETRQKVDDDRKHEIEAAIVRIMKSRKKMQHNVLVAEGSFAMGDRGDSLMTVHLLAKAGHSSFLQQTLDRLLEWICPDIRLFFVSERIAPQKYYERYRKRSCGFPGISVLLFLHEDLGEERIFQVYDLLQRPPWRYQCAQTARGQSPPRALADQDFYGLDEQMPVWGIRRVHCGPEILRVTLYCSFDNYDDAVGLYEMILRKEAAVQKNNFCLFVLYASEAVAVQLCLKQLPAGVAAEPKESAALQFKVQEIGQLVPLLPHPCIPISSTRWQTQDYEGNKILLQVRDSPRQSETRAGLPSQRSSGAGTERPQGSLPAPLPVVRGSPEQRGWRARALGLKTKSQHSAAPAVEQAGSDLHRHCCSSWSTAAAPPRWDVPSRHTRVSGGLQESRAPRLPVETNVDTGLAVGSPAGGPCPLRRFPRDLRSLLQPPALDAAGVAMPAPASTWPSSLAAKRKGAGQRALGFRLQTPRVSPGVRPEEEEEEFFI</sequence>
<dbReference type="InterPro" id="IPR001373">
    <property type="entry name" value="Cullin_N"/>
</dbReference>
<dbReference type="Gene3D" id="1.10.10.10">
    <property type="entry name" value="Winged helix-like DNA-binding domain superfamily/Winged helix DNA-binding domain"/>
    <property type="match status" value="1"/>
</dbReference>
<dbReference type="GO" id="GO:0006511">
    <property type="term" value="P:ubiquitin-dependent protein catabolic process"/>
    <property type="evidence" value="ECO:0007669"/>
    <property type="project" value="InterPro"/>
</dbReference>
<reference evidence="9" key="3">
    <citation type="submission" date="2025-09" db="UniProtKB">
        <authorList>
            <consortium name="Ensembl"/>
        </authorList>
    </citation>
    <scope>IDENTIFICATION</scope>
</reference>
<evidence type="ECO:0000256" key="7">
    <source>
        <dbReference type="SAM" id="MobiDB-lite"/>
    </source>
</evidence>
<dbReference type="FunFam" id="1.20.1310.10:FF:000002">
    <property type="entry name" value="cullin-3 isoform X1"/>
    <property type="match status" value="1"/>
</dbReference>
<dbReference type="Pfam" id="PF00888">
    <property type="entry name" value="Cullin"/>
    <property type="match status" value="1"/>
</dbReference>
<dbReference type="Gene3D" id="1.20.1310.10">
    <property type="entry name" value="Cullin Repeats"/>
    <property type="match status" value="4"/>
</dbReference>
<evidence type="ECO:0000256" key="2">
    <source>
        <dbReference type="ARBA" id="ARBA00006019"/>
    </source>
</evidence>
<dbReference type="Pfam" id="PF15067">
    <property type="entry name" value="FAM124"/>
    <property type="match status" value="1"/>
</dbReference>
<keyword evidence="4" id="KW-0832">Ubl conjugation</keyword>
<dbReference type="FunFam" id="1.20.1310.10:FF:000006">
    <property type="entry name" value="Cullin 3"/>
    <property type="match status" value="1"/>
</dbReference>
<evidence type="ECO:0000256" key="5">
    <source>
        <dbReference type="PROSITE-ProRule" id="PRU00330"/>
    </source>
</evidence>
<dbReference type="Gene3D" id="3.30.230.130">
    <property type="entry name" value="Cullin, Chain C, Domain 2"/>
    <property type="match status" value="1"/>
</dbReference>
<gene>
    <name evidence="9" type="primary">CUL3</name>
</gene>
<dbReference type="PROSITE" id="PS50069">
    <property type="entry name" value="CULLIN_2"/>
    <property type="match status" value="1"/>
</dbReference>
<name>A0A493U2K5_ANAPP</name>
<dbReference type="SMART" id="SM00182">
    <property type="entry name" value="CULLIN"/>
    <property type="match status" value="1"/>
</dbReference>
<evidence type="ECO:0000313" key="10">
    <source>
        <dbReference type="Proteomes" id="UP000016666"/>
    </source>
</evidence>
<dbReference type="InterPro" id="IPR045093">
    <property type="entry name" value="Cullin"/>
</dbReference>
<dbReference type="GO" id="GO:0016567">
    <property type="term" value="P:protein ubiquitination"/>
    <property type="evidence" value="ECO:0007669"/>
    <property type="project" value="UniProtKB-UniPathway"/>
</dbReference>
<evidence type="ECO:0000256" key="1">
    <source>
        <dbReference type="ARBA" id="ARBA00004906"/>
    </source>
</evidence>
<dbReference type="FunFam" id="1.20.1310.10:FF:000001">
    <property type="entry name" value="Cullin 3"/>
    <property type="match status" value="1"/>
</dbReference>
<dbReference type="Pfam" id="PF26557">
    <property type="entry name" value="Cullin_AB"/>
    <property type="match status" value="1"/>
</dbReference>
<dbReference type="AlphaFoldDB" id="A0A493U2K5"/>
<dbReference type="Pfam" id="PF10557">
    <property type="entry name" value="Cullin_Nedd8"/>
    <property type="match status" value="1"/>
</dbReference>
<comment type="similarity">
    <text evidence="2 5 6">Belongs to the cullin family.</text>
</comment>
<dbReference type="Proteomes" id="UP000016666">
    <property type="component" value="Chromosome 9"/>
</dbReference>
<feature type="domain" description="Cullin family profile" evidence="8">
    <location>
        <begin position="383"/>
        <end position="635"/>
    </location>
</feature>
<dbReference type="SUPFAM" id="SSF74788">
    <property type="entry name" value="Cullin repeat-like"/>
    <property type="match status" value="1"/>
</dbReference>
<dbReference type="UniPathway" id="UPA00143"/>
<accession>A0A493U2K5</accession>
<dbReference type="Ensembl" id="ENSAPLT00000046797.1">
    <property type="protein sequence ID" value="ENSAPLP00000032353.1"/>
    <property type="gene ID" value="ENSAPLG00000008361.2"/>
</dbReference>
<organism evidence="9 10">
    <name type="scientific">Anas platyrhynchos platyrhynchos</name>
    <name type="common">Northern mallard</name>
    <dbReference type="NCBI Taxonomy" id="8840"/>
    <lineage>
        <taxon>Eukaryota</taxon>
        <taxon>Metazoa</taxon>
        <taxon>Chordata</taxon>
        <taxon>Craniata</taxon>
        <taxon>Vertebrata</taxon>
        <taxon>Euteleostomi</taxon>
        <taxon>Archelosauria</taxon>
        <taxon>Archosauria</taxon>
        <taxon>Dinosauria</taxon>
        <taxon>Saurischia</taxon>
        <taxon>Theropoda</taxon>
        <taxon>Coelurosauria</taxon>
        <taxon>Aves</taxon>
        <taxon>Neognathae</taxon>
        <taxon>Galloanserae</taxon>
        <taxon>Anseriformes</taxon>
        <taxon>Anatidae</taxon>
        <taxon>Anatinae</taxon>
        <taxon>Anas</taxon>
    </lineage>
</organism>
<feature type="compositionally biased region" description="Basic and acidic residues" evidence="7">
    <location>
        <begin position="682"/>
        <end position="698"/>
    </location>
</feature>
<dbReference type="GeneTree" id="ENSGT00940000155066"/>
<feature type="region of interest" description="Disordered" evidence="7">
    <location>
        <begin position="677"/>
        <end position="698"/>
    </location>
</feature>
<dbReference type="SUPFAM" id="SSF46785">
    <property type="entry name" value="Winged helix' DNA-binding domain"/>
    <property type="match status" value="1"/>
</dbReference>
<reference evidence="9" key="2">
    <citation type="submission" date="2025-08" db="UniProtKB">
        <authorList>
            <consortium name="Ensembl"/>
        </authorList>
    </citation>
    <scope>IDENTIFICATION</scope>
</reference>
<evidence type="ECO:0000256" key="4">
    <source>
        <dbReference type="ARBA" id="ARBA00022843"/>
    </source>
</evidence>
<dbReference type="InterPro" id="IPR036390">
    <property type="entry name" value="WH_DNA-bd_sf"/>
</dbReference>
<dbReference type="SMART" id="SM00884">
    <property type="entry name" value="Cullin_Nedd8"/>
    <property type="match status" value="1"/>
</dbReference>
<dbReference type="InterPro" id="IPR016159">
    <property type="entry name" value="Cullin_repeat-like_dom_sf"/>
</dbReference>
<dbReference type="InterPro" id="IPR059120">
    <property type="entry name" value="Cullin-like_AB"/>
</dbReference>
<dbReference type="PANTHER" id="PTHR11932">
    <property type="entry name" value="CULLIN"/>
    <property type="match status" value="1"/>
</dbReference>
<proteinExistence type="inferred from homology"/>
<dbReference type="InterPro" id="IPR036388">
    <property type="entry name" value="WH-like_DNA-bd_sf"/>
</dbReference>
<dbReference type="FunFam" id="3.30.230.130:FF:000002">
    <property type="entry name" value="cullin-3 isoform X1"/>
    <property type="match status" value="1"/>
</dbReference>
<dbReference type="InterPro" id="IPR046365">
    <property type="entry name" value="FAM124_dom"/>
</dbReference>
<dbReference type="SUPFAM" id="SSF75632">
    <property type="entry name" value="Cullin homology domain"/>
    <property type="match status" value="1"/>
</dbReference>
<comment type="pathway">
    <text evidence="1">Protein modification; protein ubiquitination.</text>
</comment>